<evidence type="ECO:0000313" key="1">
    <source>
        <dbReference type="EMBL" id="MPN28835.1"/>
    </source>
</evidence>
<sequence length="215" mass="24341">MTEGDRQRRRRGIALEPLPEGGEIVRFDDGVRVERRDDRPLQKLRLLRGDDRVHAEFTRLADAAGEVGRVDPEEIAAGGGGLGTKTAEQFRRRLPDPFPGVVRVVDHHQHRLVLRREQRGQRSADLLQFVAGGNHRDGPERGSQPARFDRQQPAFPQILLPVALFQGFSRKKRTTGPHQPLALRCRIPAFHRLIRNAAANRISPQKITPMPRIPE</sequence>
<proteinExistence type="predicted"/>
<organism evidence="1">
    <name type="scientific">bioreactor metagenome</name>
    <dbReference type="NCBI Taxonomy" id="1076179"/>
    <lineage>
        <taxon>unclassified sequences</taxon>
        <taxon>metagenomes</taxon>
        <taxon>ecological metagenomes</taxon>
    </lineage>
</organism>
<reference evidence="1" key="1">
    <citation type="submission" date="2019-08" db="EMBL/GenBank/DDBJ databases">
        <authorList>
            <person name="Kucharzyk K."/>
            <person name="Murdoch R.W."/>
            <person name="Higgins S."/>
            <person name="Loffler F."/>
        </authorList>
    </citation>
    <scope>NUCLEOTIDE SEQUENCE</scope>
</reference>
<dbReference type="AlphaFoldDB" id="A0A645GQ86"/>
<accession>A0A645GQ86</accession>
<dbReference type="EMBL" id="VSSQ01079269">
    <property type="protein sequence ID" value="MPN28835.1"/>
    <property type="molecule type" value="Genomic_DNA"/>
</dbReference>
<protein>
    <submittedName>
        <fullName evidence="1">Uncharacterized protein</fullName>
    </submittedName>
</protein>
<gene>
    <name evidence="1" type="ORF">SDC9_176280</name>
</gene>
<name>A0A645GQ86_9ZZZZ</name>
<comment type="caution">
    <text evidence="1">The sequence shown here is derived from an EMBL/GenBank/DDBJ whole genome shotgun (WGS) entry which is preliminary data.</text>
</comment>